<feature type="chain" id="PRO_5019200130" evidence="2">
    <location>
        <begin position="18"/>
        <end position="587"/>
    </location>
</feature>
<dbReference type="InterPro" id="IPR010281">
    <property type="entry name" value="DUF885"/>
</dbReference>
<keyword evidence="2" id="KW-0732">Signal</keyword>
<organism evidence="3 4">
    <name type="scientific">Aliidiomarina soli</name>
    <dbReference type="NCBI Taxonomy" id="1928574"/>
    <lineage>
        <taxon>Bacteria</taxon>
        <taxon>Pseudomonadati</taxon>
        <taxon>Pseudomonadota</taxon>
        <taxon>Gammaproteobacteria</taxon>
        <taxon>Alteromonadales</taxon>
        <taxon>Idiomarinaceae</taxon>
        <taxon>Aliidiomarina</taxon>
    </lineage>
</organism>
<protein>
    <submittedName>
        <fullName evidence="3">DUF885 domain-containing protein</fullName>
    </submittedName>
</protein>
<name>A0A432WIR6_9GAMM</name>
<gene>
    <name evidence="3" type="ORF">CWE14_04340</name>
</gene>
<accession>A0A432WIR6</accession>
<dbReference type="AlphaFoldDB" id="A0A432WIR6"/>
<dbReference type="RefSeq" id="WP_126798268.1">
    <property type="nucleotide sequence ID" value="NZ_PIPO01000002.1"/>
</dbReference>
<feature type="compositionally biased region" description="Low complexity" evidence="1">
    <location>
        <begin position="19"/>
        <end position="36"/>
    </location>
</feature>
<dbReference type="EMBL" id="PIPO01000002">
    <property type="protein sequence ID" value="RUO33700.1"/>
    <property type="molecule type" value="Genomic_DNA"/>
</dbReference>
<evidence type="ECO:0000256" key="2">
    <source>
        <dbReference type="SAM" id="SignalP"/>
    </source>
</evidence>
<feature type="signal peptide" evidence="2">
    <location>
        <begin position="1"/>
        <end position="17"/>
    </location>
</feature>
<dbReference type="PROSITE" id="PS51257">
    <property type="entry name" value="PROKAR_LIPOPROTEIN"/>
    <property type="match status" value="1"/>
</dbReference>
<feature type="region of interest" description="Disordered" evidence="1">
    <location>
        <begin position="19"/>
        <end position="39"/>
    </location>
</feature>
<proteinExistence type="predicted"/>
<evidence type="ECO:0000313" key="4">
    <source>
        <dbReference type="Proteomes" id="UP000287823"/>
    </source>
</evidence>
<evidence type="ECO:0000313" key="3">
    <source>
        <dbReference type="EMBL" id="RUO33700.1"/>
    </source>
</evidence>
<dbReference type="Pfam" id="PF05960">
    <property type="entry name" value="DUF885"/>
    <property type="match status" value="1"/>
</dbReference>
<dbReference type="PANTHER" id="PTHR33361">
    <property type="entry name" value="GLR0591 PROTEIN"/>
    <property type="match status" value="1"/>
</dbReference>
<reference evidence="3 4" key="1">
    <citation type="journal article" date="2011" name="Front. Microbiol.">
        <title>Genomic signatures of strain selection and enhancement in Bacillus atrophaeus var. globigii, a historical biowarfare simulant.</title>
        <authorList>
            <person name="Gibbons H.S."/>
            <person name="Broomall S.M."/>
            <person name="McNew L.A."/>
            <person name="Daligault H."/>
            <person name="Chapman C."/>
            <person name="Bruce D."/>
            <person name="Karavis M."/>
            <person name="Krepps M."/>
            <person name="McGregor P.A."/>
            <person name="Hong C."/>
            <person name="Park K.H."/>
            <person name="Akmal A."/>
            <person name="Feldman A."/>
            <person name="Lin J.S."/>
            <person name="Chang W.E."/>
            <person name="Higgs B.W."/>
            <person name="Demirev P."/>
            <person name="Lindquist J."/>
            <person name="Liem A."/>
            <person name="Fochler E."/>
            <person name="Read T.D."/>
            <person name="Tapia R."/>
            <person name="Johnson S."/>
            <person name="Bishop-Lilly K.A."/>
            <person name="Detter C."/>
            <person name="Han C."/>
            <person name="Sozhamannan S."/>
            <person name="Rosenzweig C.N."/>
            <person name="Skowronski E.W."/>
        </authorList>
    </citation>
    <scope>NUCLEOTIDE SEQUENCE [LARGE SCALE GENOMIC DNA]</scope>
    <source>
        <strain evidence="3 4">Y4G10-17</strain>
    </source>
</reference>
<dbReference type="Proteomes" id="UP000287823">
    <property type="component" value="Unassembled WGS sequence"/>
</dbReference>
<evidence type="ECO:0000256" key="1">
    <source>
        <dbReference type="SAM" id="MobiDB-lite"/>
    </source>
</evidence>
<sequence length="587" mass="67038">MRLSLVAASVLMLSACAGTTPSPSTQSNQAQSQTQSHPDRAFTSLAQQAWDYQKEQRHPQDGLLDISPQALAERHAQRLEFFQQLEAIDARTLSIQNRINRDMIMYSLANDIDQYEFNAHLMPLTNEFGFHSAIASLAGQAQLVSEQDYANHLQQLRAIPAYFEQQMDYMRQGIEQGITQPAIVLSGFTDGIQSYVTGDPRESVFYRPFAQRSSHLSEQQYGEFEMEAQTLIATEVNTAYQDFYDFMQNEYLPNARRSIAATALPHGERFYANRAQHYTTTDLTPAEIHQIGLDEVARIRAEMREVIEEVGFDGSFAEFIQFLRSDDQFYASSDGELLREAAYIAKRADAALPALFRHLPRTPYGVEPVPAEIAPNYTTGRYVRANRDDQPGFYWVNTYALDRRPLYELEALTLHEAVPGHHLQIALAQEMDQLPEYRREIYISAFGEGWGLYAEYLGLEMGFYTDPYSNFGRLTYEMWRAARLVVDTGMHTMGWSRDRAVEYMASNTALSMHNVNTEIDRYISWPGQALSYKLGALKIKELRALAEEQLGNDFDVREFHYQILKNGSVPLQTLEANIQRYLQEAAQ</sequence>
<comment type="caution">
    <text evidence="3">The sequence shown here is derived from an EMBL/GenBank/DDBJ whole genome shotgun (WGS) entry which is preliminary data.</text>
</comment>
<keyword evidence="4" id="KW-1185">Reference proteome</keyword>
<dbReference type="PANTHER" id="PTHR33361:SF2">
    <property type="entry name" value="DUF885 DOMAIN-CONTAINING PROTEIN"/>
    <property type="match status" value="1"/>
</dbReference>